<protein>
    <submittedName>
        <fullName evidence="1">Uncharacterized protein</fullName>
    </submittedName>
</protein>
<dbReference type="RefSeq" id="WP_242033490.1">
    <property type="nucleotide sequence ID" value="NZ_JAMPLM010000050.1"/>
</dbReference>
<evidence type="ECO:0000313" key="2">
    <source>
        <dbReference type="Proteomes" id="UP001476950"/>
    </source>
</evidence>
<name>A0ABV0KS27_9CYAN</name>
<comment type="caution">
    <text evidence="1">The sequence shown here is derived from an EMBL/GenBank/DDBJ whole genome shotgun (WGS) entry which is preliminary data.</text>
</comment>
<organism evidence="1 2">
    <name type="scientific">Stenomitos frigidus AS-A4</name>
    <dbReference type="NCBI Taxonomy" id="2933935"/>
    <lineage>
        <taxon>Bacteria</taxon>
        <taxon>Bacillati</taxon>
        <taxon>Cyanobacteriota</taxon>
        <taxon>Cyanophyceae</taxon>
        <taxon>Leptolyngbyales</taxon>
        <taxon>Leptolyngbyaceae</taxon>
        <taxon>Stenomitos</taxon>
    </lineage>
</organism>
<accession>A0ABV0KS27</accession>
<dbReference type="EMBL" id="JAMPLM010000050">
    <property type="protein sequence ID" value="MEP1062030.1"/>
    <property type="molecule type" value="Genomic_DNA"/>
</dbReference>
<reference evidence="1 2" key="1">
    <citation type="submission" date="2022-04" db="EMBL/GenBank/DDBJ databases">
        <title>Positive selection, recombination, and allopatry shape intraspecific diversity of widespread and dominant cyanobacteria.</title>
        <authorList>
            <person name="Wei J."/>
            <person name="Shu W."/>
            <person name="Hu C."/>
        </authorList>
    </citation>
    <scope>NUCLEOTIDE SEQUENCE [LARGE SCALE GENOMIC DNA]</scope>
    <source>
        <strain evidence="1 2">AS-A4</strain>
    </source>
</reference>
<dbReference type="Proteomes" id="UP001476950">
    <property type="component" value="Unassembled WGS sequence"/>
</dbReference>
<keyword evidence="2" id="KW-1185">Reference proteome</keyword>
<evidence type="ECO:0000313" key="1">
    <source>
        <dbReference type="EMBL" id="MEP1062030.1"/>
    </source>
</evidence>
<proteinExistence type="predicted"/>
<sequence>MGLGGARSLPLALWRFCARAATSMPPQQHGLSQTELRATVEAIAQQEERCALTGQRIHPQQPM</sequence>
<gene>
    <name evidence="1" type="ORF">NDI38_27015</name>
</gene>